<protein>
    <recommendedName>
        <fullName evidence="7">UDP-N-acetylmuramoyl-L-alanyl-D-glutamate--2,6-diaminopimelate ligase</fullName>
        <ecNumber evidence="7">6.3.2.13</ecNumber>
    </recommendedName>
    <alternativeName>
        <fullName evidence="7">Meso-A2pm-adding enzyme</fullName>
    </alternativeName>
    <alternativeName>
        <fullName evidence="7">Meso-diaminopimelate-adding enzyme</fullName>
    </alternativeName>
    <alternativeName>
        <fullName evidence="7">UDP-MurNAc-L-Ala-D-Glu:meso-diaminopimelate ligase</fullName>
    </alternativeName>
    <alternativeName>
        <fullName evidence="7">UDP-MurNAc-tripeptide synthetase</fullName>
    </alternativeName>
    <alternativeName>
        <fullName evidence="7">UDP-N-acetylmuramyl-tripeptide synthetase</fullName>
    </alternativeName>
</protein>
<evidence type="ECO:0000256" key="5">
    <source>
        <dbReference type="ARBA" id="ARBA00023306"/>
    </source>
</evidence>
<dbReference type="Gene3D" id="3.40.1190.10">
    <property type="entry name" value="Mur-like, catalytic domain"/>
    <property type="match status" value="1"/>
</dbReference>
<feature type="modified residue" description="N6-carboxylysine" evidence="7">
    <location>
        <position position="220"/>
    </location>
</feature>
<feature type="binding site" evidence="7">
    <location>
        <position position="459"/>
    </location>
    <ligand>
        <name>meso-2,6-diaminopimelate</name>
        <dbReference type="ChEBI" id="CHEBI:57791"/>
    </ligand>
</feature>
<feature type="binding site" evidence="7">
    <location>
        <begin position="111"/>
        <end position="117"/>
    </location>
    <ligand>
        <name>ATP</name>
        <dbReference type="ChEBI" id="CHEBI:30616"/>
    </ligand>
</feature>
<keyword evidence="3 7" id="KW-0133">Cell shape</keyword>
<comment type="PTM">
    <text evidence="7">Carboxylation is probably crucial for Mg(2+) binding and, consequently, for the gamma-phosphate positioning of ATP.</text>
</comment>
<dbReference type="InterPro" id="IPR035911">
    <property type="entry name" value="MurE/MurF_N"/>
</dbReference>
<feature type="domain" description="Mur ligase C-terminal" evidence="10">
    <location>
        <begin position="327"/>
        <end position="457"/>
    </location>
</feature>
<comment type="caution">
    <text evidence="12">The sequence shown here is derived from an EMBL/GenBank/DDBJ whole genome shotgun (WGS) entry which is preliminary data.</text>
</comment>
<dbReference type="InterPro" id="IPR000713">
    <property type="entry name" value="Mur_ligase_N"/>
</dbReference>
<feature type="binding site" evidence="7">
    <location>
        <position position="186"/>
    </location>
    <ligand>
        <name>UDP-N-acetyl-alpha-D-muramoyl-L-alanyl-D-glutamate</name>
        <dbReference type="ChEBI" id="CHEBI:83900"/>
    </ligand>
</feature>
<keyword evidence="7" id="KW-0460">Magnesium</keyword>
<keyword evidence="5 7" id="KW-0131">Cell cycle</keyword>
<dbReference type="GO" id="GO:0000287">
    <property type="term" value="F:magnesium ion binding"/>
    <property type="evidence" value="ECO:0007669"/>
    <property type="project" value="UniProtKB-UniRule"/>
</dbReference>
<dbReference type="GO" id="GO:0005524">
    <property type="term" value="F:ATP binding"/>
    <property type="evidence" value="ECO:0007669"/>
    <property type="project" value="UniProtKB-UniRule"/>
</dbReference>
<dbReference type="AlphaFoldDB" id="A0A4R5MI08"/>
<feature type="binding site" evidence="7">
    <location>
        <position position="188"/>
    </location>
    <ligand>
        <name>UDP-N-acetyl-alpha-D-muramoyl-L-alanyl-D-glutamate</name>
        <dbReference type="ChEBI" id="CHEBI:83900"/>
    </ligand>
</feature>
<keyword evidence="7" id="KW-0067">ATP-binding</keyword>
<keyword evidence="4 7" id="KW-0573">Peptidoglycan synthesis</keyword>
<keyword evidence="6 7" id="KW-0961">Cell wall biogenesis/degradation</keyword>
<dbReference type="NCBIfam" id="NF001126">
    <property type="entry name" value="PRK00139.1-4"/>
    <property type="match status" value="1"/>
</dbReference>
<keyword evidence="13" id="KW-1185">Reference proteome</keyword>
<dbReference type="GO" id="GO:0008360">
    <property type="term" value="P:regulation of cell shape"/>
    <property type="evidence" value="ECO:0007669"/>
    <property type="project" value="UniProtKB-KW"/>
</dbReference>
<dbReference type="RefSeq" id="WP_133263467.1">
    <property type="nucleotide sequence ID" value="NZ_SJCY01000012.1"/>
</dbReference>
<accession>A0A4R5MI08</accession>
<feature type="binding site" evidence="7">
    <location>
        <begin position="153"/>
        <end position="154"/>
    </location>
    <ligand>
        <name>UDP-N-acetyl-alpha-D-muramoyl-L-alanyl-D-glutamate</name>
        <dbReference type="ChEBI" id="CHEBI:83900"/>
    </ligand>
</feature>
<evidence type="ECO:0000259" key="10">
    <source>
        <dbReference type="Pfam" id="PF02875"/>
    </source>
</evidence>
<feature type="domain" description="Mur ligase N-terminal catalytic" evidence="9">
    <location>
        <begin position="24"/>
        <end position="96"/>
    </location>
</feature>
<evidence type="ECO:0000256" key="7">
    <source>
        <dbReference type="HAMAP-Rule" id="MF_00208"/>
    </source>
</evidence>
<reference evidence="12 13" key="1">
    <citation type="submission" date="2019-02" db="EMBL/GenBank/DDBJ databases">
        <title>Pedobacter sp. nov., a novel speices isolated from soil of pinguins habitat in Antarcitica.</title>
        <authorList>
            <person name="He R.-H."/>
        </authorList>
    </citation>
    <scope>NUCLEOTIDE SEQUENCE [LARGE SCALE GENOMIC DNA]</scope>
    <source>
        <strain evidence="12 13">E01020</strain>
    </source>
</reference>
<dbReference type="Gene3D" id="3.40.1390.10">
    <property type="entry name" value="MurE/MurF, N-terminal domain"/>
    <property type="match status" value="1"/>
</dbReference>
<comment type="catalytic activity">
    <reaction evidence="7">
        <text>UDP-N-acetyl-alpha-D-muramoyl-L-alanyl-D-glutamate + meso-2,6-diaminopimelate + ATP = UDP-N-acetyl-alpha-D-muramoyl-L-alanyl-gamma-D-glutamyl-meso-2,6-diaminopimelate + ADP + phosphate + H(+)</text>
        <dbReference type="Rhea" id="RHEA:23676"/>
        <dbReference type="ChEBI" id="CHEBI:15378"/>
        <dbReference type="ChEBI" id="CHEBI:30616"/>
        <dbReference type="ChEBI" id="CHEBI:43474"/>
        <dbReference type="ChEBI" id="CHEBI:57791"/>
        <dbReference type="ChEBI" id="CHEBI:83900"/>
        <dbReference type="ChEBI" id="CHEBI:83905"/>
        <dbReference type="ChEBI" id="CHEBI:456216"/>
        <dbReference type="EC" id="6.3.2.13"/>
    </reaction>
</comment>
<dbReference type="PANTHER" id="PTHR23135">
    <property type="entry name" value="MUR LIGASE FAMILY MEMBER"/>
    <property type="match status" value="1"/>
</dbReference>
<dbReference type="NCBIfam" id="TIGR01085">
    <property type="entry name" value="murE"/>
    <property type="match status" value="1"/>
</dbReference>
<keyword evidence="2 7" id="KW-0132">Cell division</keyword>
<comment type="caution">
    <text evidence="7">Lacks conserved residue(s) required for the propagation of feature annotation.</text>
</comment>
<dbReference type="EC" id="6.3.2.13" evidence="7"/>
<dbReference type="OrthoDB" id="9800958at2"/>
<keyword evidence="7" id="KW-0963">Cytoplasm</keyword>
<organism evidence="12 13">
    <name type="scientific">Pedobacter changchengzhani</name>
    <dbReference type="NCBI Taxonomy" id="2529274"/>
    <lineage>
        <taxon>Bacteria</taxon>
        <taxon>Pseudomonadati</taxon>
        <taxon>Bacteroidota</taxon>
        <taxon>Sphingobacteriia</taxon>
        <taxon>Sphingobacteriales</taxon>
        <taxon>Sphingobacteriaceae</taxon>
        <taxon>Pedobacter</taxon>
    </lineage>
</organism>
<evidence type="ECO:0000256" key="2">
    <source>
        <dbReference type="ARBA" id="ARBA00022618"/>
    </source>
</evidence>
<evidence type="ECO:0000259" key="9">
    <source>
        <dbReference type="Pfam" id="PF01225"/>
    </source>
</evidence>
<dbReference type="InterPro" id="IPR005761">
    <property type="entry name" value="UDP-N-AcMur-Glu-dNH2Pim_ligase"/>
</dbReference>
<keyword evidence="7" id="KW-0547">Nucleotide-binding</keyword>
<dbReference type="SUPFAM" id="SSF63418">
    <property type="entry name" value="MurE/MurF N-terminal domain"/>
    <property type="match status" value="1"/>
</dbReference>
<dbReference type="InterPro" id="IPR004101">
    <property type="entry name" value="Mur_ligase_C"/>
</dbReference>
<dbReference type="EMBL" id="SJCY01000012">
    <property type="protein sequence ID" value="TDG35141.1"/>
    <property type="molecule type" value="Genomic_DNA"/>
</dbReference>
<dbReference type="UniPathway" id="UPA00219"/>
<feature type="short sequence motif" description="Meso-diaminopimelate recognition motif" evidence="7">
    <location>
        <begin position="402"/>
        <end position="405"/>
    </location>
</feature>
<dbReference type="GO" id="GO:0009252">
    <property type="term" value="P:peptidoglycan biosynthetic process"/>
    <property type="evidence" value="ECO:0007669"/>
    <property type="project" value="UniProtKB-UniRule"/>
</dbReference>
<sequence>MKLQDLLYGVTILELVGKTDVNVNALNFDSRKVDKNDVFFAVVGTQADGHEYITQTINQGATVIICETVPENKVENVTYIKVQNTGVALGVMASNFFDNPSAKLKLVGITGTNGKTTIATILFKLFKALGYKTGLLSTVENFINDVVVSATHTTPNPIALNSLLHDMVLAGCDYCFIEVSSHAVVQHRIEGLTFAGAVFSNLSHDHLDFHKTFDEYLKAKKAFFDGLPKSAFALTNIDDKTGMVMLQNTKAYKKTYALKQLADFKAKIIENQFSGLHLDIDNEDVFFKLVGSFNAYNLLAVYGTAMLLAQDKLRVLTELSMLTGAEGRFDYVISPNNIIGIVDYAHTPDAVQNVLSTIQNIRKGTEQVITIIGCGGDRDKTKRPIMAQVACDWSDKVILTSDNPRTENPQTILTEMEVGVSPTNQRKTLSILNRREAIKTACHLAQSGDIILIAGKGHEKYQEINGIRTHFDDKEILFEQFNLQR</sequence>
<feature type="binding site" evidence="7">
    <location>
        <begin position="402"/>
        <end position="405"/>
    </location>
    <ligand>
        <name>meso-2,6-diaminopimelate</name>
        <dbReference type="ChEBI" id="CHEBI:57791"/>
    </ligand>
</feature>
<dbReference type="GO" id="GO:0051301">
    <property type="term" value="P:cell division"/>
    <property type="evidence" value="ECO:0007669"/>
    <property type="project" value="UniProtKB-KW"/>
</dbReference>
<dbReference type="SUPFAM" id="SSF53623">
    <property type="entry name" value="MurD-like peptide ligases, catalytic domain"/>
    <property type="match status" value="1"/>
</dbReference>
<evidence type="ECO:0000313" key="13">
    <source>
        <dbReference type="Proteomes" id="UP000295668"/>
    </source>
</evidence>
<evidence type="ECO:0000256" key="3">
    <source>
        <dbReference type="ARBA" id="ARBA00022960"/>
    </source>
</evidence>
<feature type="domain" description="Mur ligase central" evidence="11">
    <location>
        <begin position="109"/>
        <end position="304"/>
    </location>
</feature>
<gene>
    <name evidence="7" type="primary">murE</name>
    <name evidence="12" type="ORF">EZJ43_14655</name>
</gene>
<evidence type="ECO:0000313" key="12">
    <source>
        <dbReference type="EMBL" id="TDG35141.1"/>
    </source>
</evidence>
<name>A0A4R5MI08_9SPHI</name>
<dbReference type="SUPFAM" id="SSF53244">
    <property type="entry name" value="MurD-like peptide ligases, peptide-binding domain"/>
    <property type="match status" value="1"/>
</dbReference>
<evidence type="ECO:0000256" key="6">
    <source>
        <dbReference type="ARBA" id="ARBA00023316"/>
    </source>
</evidence>
<keyword evidence="7 12" id="KW-0436">Ligase</keyword>
<evidence type="ECO:0000256" key="8">
    <source>
        <dbReference type="RuleBase" id="RU004135"/>
    </source>
</evidence>
<dbReference type="HAMAP" id="MF_00208">
    <property type="entry name" value="MurE"/>
    <property type="match status" value="1"/>
</dbReference>
<dbReference type="InterPro" id="IPR036615">
    <property type="entry name" value="Mur_ligase_C_dom_sf"/>
</dbReference>
<dbReference type="Pfam" id="PF08245">
    <property type="entry name" value="Mur_ligase_M"/>
    <property type="match status" value="1"/>
</dbReference>
<feature type="binding site" evidence="7">
    <location>
        <position position="30"/>
    </location>
    <ligand>
        <name>UDP-N-acetyl-alpha-D-muramoyl-L-alanyl-D-glutamate</name>
        <dbReference type="ChEBI" id="CHEBI:83900"/>
    </ligand>
</feature>
<evidence type="ECO:0000259" key="11">
    <source>
        <dbReference type="Pfam" id="PF08245"/>
    </source>
</evidence>
<dbReference type="InterPro" id="IPR013221">
    <property type="entry name" value="Mur_ligase_cen"/>
</dbReference>
<dbReference type="Pfam" id="PF01225">
    <property type="entry name" value="Mur_ligase"/>
    <property type="match status" value="1"/>
</dbReference>
<dbReference type="Gene3D" id="3.90.190.20">
    <property type="entry name" value="Mur ligase, C-terminal domain"/>
    <property type="match status" value="1"/>
</dbReference>
<dbReference type="GO" id="GO:0071555">
    <property type="term" value="P:cell wall organization"/>
    <property type="evidence" value="ECO:0007669"/>
    <property type="project" value="UniProtKB-KW"/>
</dbReference>
<comment type="function">
    <text evidence="7">Catalyzes the addition of meso-diaminopimelic acid to the nucleotide precursor UDP-N-acetylmuramoyl-L-alanyl-D-glutamate (UMAG) in the biosynthesis of bacterial cell-wall peptidoglycan.</text>
</comment>
<dbReference type="PANTHER" id="PTHR23135:SF4">
    <property type="entry name" value="UDP-N-ACETYLMURAMOYL-L-ALANYL-D-GLUTAMATE--2,6-DIAMINOPIMELATE LIGASE MURE HOMOLOG, CHLOROPLASTIC"/>
    <property type="match status" value="1"/>
</dbReference>
<dbReference type="GO" id="GO:0005737">
    <property type="term" value="C:cytoplasm"/>
    <property type="evidence" value="ECO:0007669"/>
    <property type="project" value="UniProtKB-SubCell"/>
</dbReference>
<dbReference type="GO" id="GO:0008765">
    <property type="term" value="F:UDP-N-acetylmuramoylalanyl-D-glutamate-2,6-diaminopimelate ligase activity"/>
    <property type="evidence" value="ECO:0007669"/>
    <property type="project" value="UniProtKB-UniRule"/>
</dbReference>
<dbReference type="Pfam" id="PF02875">
    <property type="entry name" value="Mur_ligase_C"/>
    <property type="match status" value="1"/>
</dbReference>
<dbReference type="Proteomes" id="UP000295668">
    <property type="component" value="Unassembled WGS sequence"/>
</dbReference>
<comment type="cofactor">
    <cofactor evidence="7">
        <name>Mg(2+)</name>
        <dbReference type="ChEBI" id="CHEBI:18420"/>
    </cofactor>
</comment>
<evidence type="ECO:0000256" key="4">
    <source>
        <dbReference type="ARBA" id="ARBA00022984"/>
    </source>
</evidence>
<feature type="binding site" evidence="7">
    <location>
        <position position="455"/>
    </location>
    <ligand>
        <name>meso-2,6-diaminopimelate</name>
        <dbReference type="ChEBI" id="CHEBI:57791"/>
    </ligand>
</feature>
<feature type="binding site" evidence="7">
    <location>
        <position position="378"/>
    </location>
    <ligand>
        <name>meso-2,6-diaminopimelate</name>
        <dbReference type="ChEBI" id="CHEBI:57791"/>
    </ligand>
</feature>
<evidence type="ECO:0000256" key="1">
    <source>
        <dbReference type="ARBA" id="ARBA00005898"/>
    </source>
</evidence>
<dbReference type="InterPro" id="IPR036565">
    <property type="entry name" value="Mur-like_cat_sf"/>
</dbReference>
<proteinExistence type="inferred from homology"/>
<comment type="subcellular location">
    <subcellularLocation>
        <location evidence="7 8">Cytoplasm</location>
    </subcellularLocation>
</comment>
<feature type="binding site" evidence="7">
    <location>
        <position position="180"/>
    </location>
    <ligand>
        <name>UDP-N-acetyl-alpha-D-muramoyl-L-alanyl-D-glutamate</name>
        <dbReference type="ChEBI" id="CHEBI:83900"/>
    </ligand>
</feature>
<comment type="pathway">
    <text evidence="7 8">Cell wall biogenesis; peptidoglycan biosynthesis.</text>
</comment>
<comment type="similarity">
    <text evidence="1 7">Belongs to the MurCDEF family. MurE subfamily.</text>
</comment>